<dbReference type="Proteomes" id="UP000192678">
    <property type="component" value="Unassembled WGS sequence"/>
</dbReference>
<reference evidence="1 2" key="1">
    <citation type="submission" date="2017-04" db="EMBL/GenBank/DDBJ databases">
        <authorList>
            <person name="Afonso C.L."/>
            <person name="Miller P.J."/>
            <person name="Scott M.A."/>
            <person name="Spackman E."/>
            <person name="Goraichik I."/>
            <person name="Dimitrov K.M."/>
            <person name="Suarez D.L."/>
            <person name="Swayne D.E."/>
        </authorList>
    </citation>
    <scope>NUCLEOTIDE SEQUENCE [LARGE SCALE GENOMIC DNA]</scope>
    <source>
        <strain evidence="1 2">DSM 19625</strain>
    </source>
</reference>
<name>A0A1W2AR20_9SPHI</name>
<protein>
    <submittedName>
        <fullName evidence="1">Uncharacterized protein</fullName>
    </submittedName>
</protein>
<evidence type="ECO:0000313" key="2">
    <source>
        <dbReference type="Proteomes" id="UP000192678"/>
    </source>
</evidence>
<dbReference type="OrthoDB" id="648163at2"/>
<accession>A0A1W2AR20</accession>
<dbReference type="AlphaFoldDB" id="A0A1W2AR20"/>
<gene>
    <name evidence="1" type="ORF">SAMN04488101_101867</name>
</gene>
<dbReference type="EMBL" id="FWYB01000001">
    <property type="protein sequence ID" value="SMC63166.1"/>
    <property type="molecule type" value="Genomic_DNA"/>
</dbReference>
<dbReference type="RefSeq" id="WP_084287400.1">
    <property type="nucleotide sequence ID" value="NZ_FWYB01000001.1"/>
</dbReference>
<organism evidence="1 2">
    <name type="scientific">Pedobacter nyackensis</name>
    <dbReference type="NCBI Taxonomy" id="475255"/>
    <lineage>
        <taxon>Bacteria</taxon>
        <taxon>Pseudomonadati</taxon>
        <taxon>Bacteroidota</taxon>
        <taxon>Sphingobacteriia</taxon>
        <taxon>Sphingobacteriales</taxon>
        <taxon>Sphingobacteriaceae</taxon>
        <taxon>Pedobacter</taxon>
    </lineage>
</organism>
<dbReference type="STRING" id="475255.SAMN04488101_101867"/>
<evidence type="ECO:0000313" key="1">
    <source>
        <dbReference type="EMBL" id="SMC63166.1"/>
    </source>
</evidence>
<sequence length="214" mass="23856">MAIAKNGPHGEHCGRIGNVVYYMLNGKLVSRKIGRSTKPPTLSQLSSRLETKICSEFISRIQDVINIGFGIEMQGTDKNAFNLAVAYNKKNMFSGVYPDFKINYDLLILSKGILMPAQNPQVLQTEAGIQYTWDTDLKMAFPESTDQVMMLAYFPKAEKVFYTLFGSDRSSGTALLPIPASLKNQYMETYISFASADRKQLADSAYTGAFNKQD</sequence>
<dbReference type="Pfam" id="PF19781">
    <property type="entry name" value="DUF6266"/>
    <property type="match status" value="1"/>
</dbReference>
<dbReference type="InterPro" id="IPR046233">
    <property type="entry name" value="DUF6266"/>
</dbReference>
<proteinExistence type="predicted"/>
<keyword evidence="2" id="KW-1185">Reference proteome</keyword>